<evidence type="ECO:0000256" key="6">
    <source>
        <dbReference type="ARBA" id="ARBA00022989"/>
    </source>
</evidence>
<protein>
    <recommendedName>
        <fullName evidence="12">Galactose-3-O-sulfotransferase 3</fullName>
    </recommendedName>
</protein>
<dbReference type="OrthoDB" id="514299at2759"/>
<keyword evidence="7" id="KW-0333">Golgi apparatus</keyword>
<evidence type="ECO:0000256" key="4">
    <source>
        <dbReference type="ARBA" id="ARBA00022692"/>
    </source>
</evidence>
<dbReference type="GO" id="GO:0001733">
    <property type="term" value="F:galactosylceramide sulfotransferase activity"/>
    <property type="evidence" value="ECO:0007669"/>
    <property type="project" value="InterPro"/>
</dbReference>
<organism evidence="10 11">
    <name type="scientific">Pomacea canaliculata</name>
    <name type="common">Golden apple snail</name>
    <dbReference type="NCBI Taxonomy" id="400727"/>
    <lineage>
        <taxon>Eukaryota</taxon>
        <taxon>Metazoa</taxon>
        <taxon>Spiralia</taxon>
        <taxon>Lophotrochozoa</taxon>
        <taxon>Mollusca</taxon>
        <taxon>Gastropoda</taxon>
        <taxon>Caenogastropoda</taxon>
        <taxon>Architaenioglossa</taxon>
        <taxon>Ampullarioidea</taxon>
        <taxon>Ampullariidae</taxon>
        <taxon>Pomacea</taxon>
    </lineage>
</organism>
<keyword evidence="6" id="KW-1133">Transmembrane helix</keyword>
<dbReference type="InterPro" id="IPR009729">
    <property type="entry name" value="Gal-3-0_sulfotransfrase"/>
</dbReference>
<evidence type="ECO:0000256" key="1">
    <source>
        <dbReference type="ARBA" id="ARBA00004323"/>
    </source>
</evidence>
<comment type="similarity">
    <text evidence="2">Belongs to the galactose-3-O-sulfotransferase family.</text>
</comment>
<dbReference type="PANTHER" id="PTHR14647:SF87">
    <property type="entry name" value="PUTATIVE-RELATED"/>
    <property type="match status" value="1"/>
</dbReference>
<evidence type="ECO:0000256" key="3">
    <source>
        <dbReference type="ARBA" id="ARBA00022679"/>
    </source>
</evidence>
<evidence type="ECO:0000256" key="8">
    <source>
        <dbReference type="ARBA" id="ARBA00023136"/>
    </source>
</evidence>
<dbReference type="AlphaFoldDB" id="A0A2T7PCH3"/>
<name>A0A2T7PCH3_POMCA</name>
<gene>
    <name evidence="10" type="ORF">C0Q70_10402</name>
</gene>
<keyword evidence="5" id="KW-0735">Signal-anchor</keyword>
<dbReference type="GO" id="GO:0009247">
    <property type="term" value="P:glycolipid biosynthetic process"/>
    <property type="evidence" value="ECO:0007669"/>
    <property type="project" value="InterPro"/>
</dbReference>
<accession>A0A2T7PCH3</accession>
<comment type="caution">
    <text evidence="10">The sequence shown here is derived from an EMBL/GenBank/DDBJ whole genome shotgun (WGS) entry which is preliminary data.</text>
</comment>
<sequence length="346" mass="41219">MDSKDVVSRGDVTIKNNTDGRGIPRHHLFFLKVHKAASSTVQNVLLRSALRYNLTVLLPNRGHYFSEKNKNYWEKVLPLNRSDHYDILCCHLVYNETFVREYMPNDTLFVAIVREPFAQVLSAFHYFSNVFPKRYLVAIPGPVPFLTYLENPSRWEHINVNESFTNNRMSFDFGLEPSQFYNTSEIKRFIEQIDKRFDLVMIHEMFDESLVFLKRLAGWNFRDIIYMRTNSFDRTVKYNFTAEHRSKHQQFEAADYALYEHFLGKFKRKLAEAGEDFKQEVEEFRKIVYAVWHFCSGPKDVKYSLHFHATHWSSEFDFVAEECLLLKRSEIAFIHFMRLRHKGMLT</sequence>
<proteinExistence type="inferred from homology"/>
<keyword evidence="8" id="KW-0472">Membrane</keyword>
<evidence type="ECO:0000256" key="2">
    <source>
        <dbReference type="ARBA" id="ARBA00008124"/>
    </source>
</evidence>
<evidence type="ECO:0000256" key="5">
    <source>
        <dbReference type="ARBA" id="ARBA00022968"/>
    </source>
</evidence>
<evidence type="ECO:0000256" key="9">
    <source>
        <dbReference type="ARBA" id="ARBA00023180"/>
    </source>
</evidence>
<dbReference type="SUPFAM" id="SSF52540">
    <property type="entry name" value="P-loop containing nucleoside triphosphate hydrolases"/>
    <property type="match status" value="1"/>
</dbReference>
<evidence type="ECO:0008006" key="12">
    <source>
        <dbReference type="Google" id="ProtNLM"/>
    </source>
</evidence>
<dbReference type="EMBL" id="PZQS01000005">
    <property type="protein sequence ID" value="PVD31124.1"/>
    <property type="molecule type" value="Genomic_DNA"/>
</dbReference>
<keyword evidence="11" id="KW-1185">Reference proteome</keyword>
<dbReference type="InterPro" id="IPR027417">
    <property type="entry name" value="P-loop_NTPase"/>
</dbReference>
<evidence type="ECO:0000313" key="11">
    <source>
        <dbReference type="Proteomes" id="UP000245119"/>
    </source>
</evidence>
<keyword evidence="3" id="KW-0808">Transferase</keyword>
<comment type="subcellular location">
    <subcellularLocation>
        <location evidence="1">Golgi apparatus membrane</location>
        <topology evidence="1">Single-pass type II membrane protein</topology>
    </subcellularLocation>
</comment>
<evidence type="ECO:0000256" key="7">
    <source>
        <dbReference type="ARBA" id="ARBA00023034"/>
    </source>
</evidence>
<dbReference type="PANTHER" id="PTHR14647">
    <property type="entry name" value="GALACTOSE-3-O-SULFOTRANSFERASE"/>
    <property type="match status" value="1"/>
</dbReference>
<evidence type="ECO:0000313" key="10">
    <source>
        <dbReference type="EMBL" id="PVD31124.1"/>
    </source>
</evidence>
<keyword evidence="4" id="KW-0812">Transmembrane</keyword>
<keyword evidence="9" id="KW-0325">Glycoprotein</keyword>
<dbReference type="GO" id="GO:0000139">
    <property type="term" value="C:Golgi membrane"/>
    <property type="evidence" value="ECO:0007669"/>
    <property type="project" value="UniProtKB-SubCell"/>
</dbReference>
<dbReference type="Gene3D" id="3.40.50.300">
    <property type="entry name" value="P-loop containing nucleotide triphosphate hydrolases"/>
    <property type="match status" value="1"/>
</dbReference>
<reference evidence="10 11" key="1">
    <citation type="submission" date="2018-04" db="EMBL/GenBank/DDBJ databases">
        <title>The genome of golden apple snail Pomacea canaliculata provides insight into stress tolerance and invasive adaptation.</title>
        <authorList>
            <person name="Liu C."/>
            <person name="Liu B."/>
            <person name="Ren Y."/>
            <person name="Zhang Y."/>
            <person name="Wang H."/>
            <person name="Li S."/>
            <person name="Jiang F."/>
            <person name="Yin L."/>
            <person name="Zhang G."/>
            <person name="Qian W."/>
            <person name="Fan W."/>
        </authorList>
    </citation>
    <scope>NUCLEOTIDE SEQUENCE [LARGE SCALE GENOMIC DNA]</scope>
    <source>
        <strain evidence="10">SZHN2017</strain>
        <tissue evidence="10">Muscle</tissue>
    </source>
</reference>
<dbReference type="Proteomes" id="UP000245119">
    <property type="component" value="Linkage Group LG5"/>
</dbReference>
<dbReference type="Pfam" id="PF06990">
    <property type="entry name" value="Gal-3-0_sulfotr"/>
    <property type="match status" value="1"/>
</dbReference>